<dbReference type="Proteomes" id="UP000309872">
    <property type="component" value="Unassembled WGS sequence"/>
</dbReference>
<name>A0A4V5LX70_9SPHI</name>
<dbReference type="Pfam" id="PF16407">
    <property type="entry name" value="PKD_2"/>
    <property type="match status" value="1"/>
</dbReference>
<evidence type="ECO:0008006" key="3">
    <source>
        <dbReference type="Google" id="ProtNLM"/>
    </source>
</evidence>
<dbReference type="InterPro" id="IPR032183">
    <property type="entry name" value="PKD-like"/>
</dbReference>
<dbReference type="OrthoDB" id="1095195at2"/>
<protein>
    <recommendedName>
        <fullName evidence="3">PKD-like family protein</fullName>
    </recommendedName>
</protein>
<evidence type="ECO:0000313" key="1">
    <source>
        <dbReference type="EMBL" id="TJY61419.1"/>
    </source>
</evidence>
<dbReference type="RefSeq" id="WP_136822773.1">
    <property type="nucleotide sequence ID" value="NZ_BMJX01000009.1"/>
</dbReference>
<reference evidence="1 2" key="1">
    <citation type="submission" date="2019-04" db="EMBL/GenBank/DDBJ databases">
        <title>Sphingobacterium olei sp. nov., isolated from oil-contaminated soil.</title>
        <authorList>
            <person name="Liu B."/>
        </authorList>
    </citation>
    <scope>NUCLEOTIDE SEQUENCE [LARGE SCALE GENOMIC DNA]</scope>
    <source>
        <strain evidence="1 2">Y3L14</strain>
    </source>
</reference>
<accession>A0A4V5LX70</accession>
<organism evidence="1 2">
    <name type="scientific">Sphingobacterium alkalisoli</name>
    <dbReference type="NCBI Taxonomy" id="1874115"/>
    <lineage>
        <taxon>Bacteria</taxon>
        <taxon>Pseudomonadati</taxon>
        <taxon>Bacteroidota</taxon>
        <taxon>Sphingobacteriia</taxon>
        <taxon>Sphingobacteriales</taxon>
        <taxon>Sphingobacteriaceae</taxon>
        <taxon>Sphingobacterium</taxon>
    </lineage>
</organism>
<comment type="caution">
    <text evidence="1">The sequence shown here is derived from an EMBL/GenBank/DDBJ whole genome shotgun (WGS) entry which is preliminary data.</text>
</comment>
<dbReference type="EMBL" id="SUKA01000009">
    <property type="protein sequence ID" value="TJY61419.1"/>
    <property type="molecule type" value="Genomic_DNA"/>
</dbReference>
<dbReference type="AlphaFoldDB" id="A0A4V5LX70"/>
<gene>
    <name evidence="1" type="ORF">FAZ19_21195</name>
</gene>
<sequence>MMTKIMNYNLFIASVLCLIMSGCYKDKGNYVYEDVNPITIKDEAVTEKLFAQPGSSLQLNPALELNGNEDDLSFQWFAYLNSSAASYSQDSTLIATSRRLDYIVDPSVFTVGEDYKLTYKVTQKKTGVSYFYFYQLSVSDKYTVGWIFLEDKATKADLSMISRSGEVIHNIYTETNPDYPLKNPTSFTISHESVSDQVGRDGKRFYITTEDDAIELDGLTMTKRFDYNYLFFVPPSLKKPSYIGWAGGTGNLAGILINDGKLHVNMVGGFPGAKKFGAPLSSPQGDYDYDLASQTISGTEYTDLYQIFMFDKKHRRFFDVKPNALRRFDDAVQDLDIIDLNNVRMDLIKMDSSHNNVIRNAVMKGLDNETYLLTFKTTRKGEETITESKQKLNAPYLSDALDLTCSTLAPHIYYAHDGKLYRYEITSDNYTVGYTFPATEVTTKIKFQKHGYGNAQARLIACTWNGSEGKVYYFKVNPNGSIGELDKTFTGFGKIVDLAFKY</sequence>
<dbReference type="PROSITE" id="PS51257">
    <property type="entry name" value="PROKAR_LIPOPROTEIN"/>
    <property type="match status" value="1"/>
</dbReference>
<proteinExistence type="predicted"/>
<keyword evidence="2" id="KW-1185">Reference proteome</keyword>
<evidence type="ECO:0000313" key="2">
    <source>
        <dbReference type="Proteomes" id="UP000309872"/>
    </source>
</evidence>